<name>A0A4Y7Q6H9_9AGAM</name>
<keyword evidence="2" id="KW-1185">Reference proteome</keyword>
<accession>A0A4Y7Q6H9</accession>
<dbReference type="AlphaFoldDB" id="A0A4Y7Q6H9"/>
<evidence type="ECO:0008006" key="3">
    <source>
        <dbReference type="Google" id="ProtNLM"/>
    </source>
</evidence>
<dbReference type="OrthoDB" id="10003767at2759"/>
<gene>
    <name evidence="1" type="ORF">BD410DRAFT_787487</name>
</gene>
<evidence type="ECO:0000313" key="1">
    <source>
        <dbReference type="EMBL" id="TDL23174.1"/>
    </source>
</evidence>
<evidence type="ECO:0000313" key="2">
    <source>
        <dbReference type="Proteomes" id="UP000294933"/>
    </source>
</evidence>
<dbReference type="Proteomes" id="UP000294933">
    <property type="component" value="Unassembled WGS sequence"/>
</dbReference>
<reference evidence="1 2" key="1">
    <citation type="submission" date="2018-06" db="EMBL/GenBank/DDBJ databases">
        <title>A transcriptomic atlas of mushroom development highlights an independent origin of complex multicellularity.</title>
        <authorList>
            <consortium name="DOE Joint Genome Institute"/>
            <person name="Krizsan K."/>
            <person name="Almasi E."/>
            <person name="Merenyi Z."/>
            <person name="Sahu N."/>
            <person name="Viragh M."/>
            <person name="Koszo T."/>
            <person name="Mondo S."/>
            <person name="Kiss B."/>
            <person name="Balint B."/>
            <person name="Kues U."/>
            <person name="Barry K."/>
            <person name="Hegedus J.C."/>
            <person name="Henrissat B."/>
            <person name="Johnson J."/>
            <person name="Lipzen A."/>
            <person name="Ohm R."/>
            <person name="Nagy I."/>
            <person name="Pangilinan J."/>
            <person name="Yan J."/>
            <person name="Xiong Y."/>
            <person name="Grigoriev I.V."/>
            <person name="Hibbett D.S."/>
            <person name="Nagy L.G."/>
        </authorList>
    </citation>
    <scope>NUCLEOTIDE SEQUENCE [LARGE SCALE GENOMIC DNA]</scope>
    <source>
        <strain evidence="1 2">SZMC22713</strain>
    </source>
</reference>
<dbReference type="VEuPathDB" id="FungiDB:BD410DRAFT_787487"/>
<protein>
    <recommendedName>
        <fullName evidence="3">Aminoglycoside phosphotransferase domain-containing protein</fullName>
    </recommendedName>
</protein>
<dbReference type="EMBL" id="ML170171">
    <property type="protein sequence ID" value="TDL23174.1"/>
    <property type="molecule type" value="Genomic_DNA"/>
</dbReference>
<sequence>MDLSEESALDVAQQIAHASCEAHPVSARMRPFQDLGSSSKSILVSLSDGTDVVVQLRDTEIDTSAVALANTLLGDVVPLSRAAKTSAVQAAYIYPSIGGKLWTENEVPLEGDVSIASQLASLLARLALPMESTSMIDRVVVPRLRRIVAKEHIPSDELKQRIDDMVHTTEHLRALPLAICPSDLDPSHVVIDEDFNVTGLINWETTTLLPLGMSAWAIHPLSTSNKGGVDILLEKTKPMAEAFWKEFVANMPHHLQAHQRTLIDAMEIGLVFSAFPEGKETSEDAIRLLPTRLEWLRDTFEPLCRTPLERIVED</sequence>
<proteinExistence type="predicted"/>
<dbReference type="STRING" id="50990.A0A4Y7Q6H9"/>
<organism evidence="1 2">
    <name type="scientific">Rickenella mellea</name>
    <dbReference type="NCBI Taxonomy" id="50990"/>
    <lineage>
        <taxon>Eukaryota</taxon>
        <taxon>Fungi</taxon>
        <taxon>Dikarya</taxon>
        <taxon>Basidiomycota</taxon>
        <taxon>Agaricomycotina</taxon>
        <taxon>Agaricomycetes</taxon>
        <taxon>Hymenochaetales</taxon>
        <taxon>Rickenellaceae</taxon>
        <taxon>Rickenella</taxon>
    </lineage>
</organism>